<dbReference type="KEGG" id="fal:FRAAL2684"/>
<dbReference type="RefSeq" id="WP_011603838.1">
    <property type="nucleotide sequence ID" value="NC_008278.1"/>
</dbReference>
<dbReference type="AlphaFoldDB" id="Q0RMC1"/>
<protein>
    <submittedName>
        <fullName evidence="2">Actinophage protein putative signal peptide</fullName>
    </submittedName>
</protein>
<organism evidence="2 3">
    <name type="scientific">Frankia alni (strain DSM 45986 / CECT 9034 / ACN14a)</name>
    <dbReference type="NCBI Taxonomy" id="326424"/>
    <lineage>
        <taxon>Bacteria</taxon>
        <taxon>Bacillati</taxon>
        <taxon>Actinomycetota</taxon>
        <taxon>Actinomycetes</taxon>
        <taxon>Frankiales</taxon>
        <taxon>Frankiaceae</taxon>
        <taxon>Frankia</taxon>
    </lineage>
</organism>
<gene>
    <name evidence="2" type="ordered locus">FRAAL2684</name>
</gene>
<feature type="compositionally biased region" description="Low complexity" evidence="1">
    <location>
        <begin position="17"/>
        <end position="30"/>
    </location>
</feature>
<keyword evidence="3" id="KW-1185">Reference proteome</keyword>
<dbReference type="EMBL" id="CT573213">
    <property type="protein sequence ID" value="CAJ61330.1"/>
    <property type="molecule type" value="Genomic_DNA"/>
</dbReference>
<feature type="compositionally biased region" description="Acidic residues" evidence="1">
    <location>
        <begin position="54"/>
        <end position="63"/>
    </location>
</feature>
<evidence type="ECO:0000313" key="2">
    <source>
        <dbReference type="EMBL" id="CAJ61330.1"/>
    </source>
</evidence>
<evidence type="ECO:0000256" key="1">
    <source>
        <dbReference type="SAM" id="MobiDB-lite"/>
    </source>
</evidence>
<feature type="compositionally biased region" description="Low complexity" evidence="1">
    <location>
        <begin position="1"/>
        <end position="10"/>
    </location>
</feature>
<proteinExistence type="predicted"/>
<accession>Q0RMC1</accession>
<name>Q0RMC1_FRAAA</name>
<feature type="region of interest" description="Disordered" evidence="1">
    <location>
        <begin position="1"/>
        <end position="70"/>
    </location>
</feature>
<dbReference type="STRING" id="326424.FRAAL2684"/>
<dbReference type="HOGENOM" id="CLU_518521_0_0_11"/>
<sequence length="525" mass="54572">MPPVLATTAPSQPPAEPAQQLTETSAATGAEPGGPPAPAETPAADRADASLAQETDDGEDSPEPETTGPLIGFAIPVGIVEGVDTSDGRYITPNALTWRDAPLTLMATDRAPHGNLPTTDAVHVGRITSLARRDVAGEPDGRGDVYPDGAQALYAAGEFDTREEAQSFARRIYAGQLNGVSGDLGACVAQWEVLEEDEDGYPIAERLVVTAGEVMGFTVVPHPAFAGAYIVGLDDDGQPLPSPAQALADQTDDSEAMAASAWPAWTIHPPEPARIVASAYPARPPAAWFADPHLTELTPVTIEDSGQIWGHLADWMTDHIGAGGARLRAPRMGPGYTYPYYRTGAVSCEDGQLIPTGPITMNTGHASTRPDITAAQAIAHYDNTATGVADVVAGEDAWGIWVAGAMRPGVSEEQVRALRGSALSGDWRRIGGRLHLVAALAVNTPAFPVPRLAVAASGEPLALVAAGGPTLAALGRRRRAGLDPAAQAHLAESRRIAEQAALGSQVALELAARSLRDAVHQRTAA</sequence>
<dbReference type="Proteomes" id="UP000000657">
    <property type="component" value="Chromosome"/>
</dbReference>
<dbReference type="OrthoDB" id="3311507at2"/>
<evidence type="ECO:0000313" key="3">
    <source>
        <dbReference type="Proteomes" id="UP000000657"/>
    </source>
</evidence>
<reference evidence="2 3" key="1">
    <citation type="journal article" date="2007" name="Genome Res.">
        <title>Genome characteristics of facultatively symbiotic Frankia sp. strains reflect host range and host plant biogeography.</title>
        <authorList>
            <person name="Normand P."/>
            <person name="Lapierre P."/>
            <person name="Tisa L.S."/>
            <person name="Gogarten J.P."/>
            <person name="Alloisio N."/>
            <person name="Bagnarol E."/>
            <person name="Bassi C.A."/>
            <person name="Berry A.M."/>
            <person name="Bickhart D.M."/>
            <person name="Choisne N."/>
            <person name="Couloux A."/>
            <person name="Cournoyer B."/>
            <person name="Cruveiller S."/>
            <person name="Daubin V."/>
            <person name="Demange N."/>
            <person name="Francino M.P."/>
            <person name="Goltsman E."/>
            <person name="Huang Y."/>
            <person name="Kopp O.R."/>
            <person name="Labarre L."/>
            <person name="Lapidus A."/>
            <person name="Lavire C."/>
            <person name="Marechal J."/>
            <person name="Martinez M."/>
            <person name="Mastronunzio J.E."/>
            <person name="Mullin B.C."/>
            <person name="Niemann J."/>
            <person name="Pujic P."/>
            <person name="Rawnsley T."/>
            <person name="Rouy Z."/>
            <person name="Schenowitz C."/>
            <person name="Sellstedt A."/>
            <person name="Tavares F."/>
            <person name="Tomkins J.P."/>
            <person name="Vallenet D."/>
            <person name="Valverde C."/>
            <person name="Wall L.G."/>
            <person name="Wang Y."/>
            <person name="Medigue C."/>
            <person name="Benson D.R."/>
        </authorList>
    </citation>
    <scope>NUCLEOTIDE SEQUENCE [LARGE SCALE GENOMIC DNA]</scope>
    <source>
        <strain evidence="3">DSM 45986 / CECT 9034 / ACN14a</strain>
    </source>
</reference>